<evidence type="ECO:0000256" key="1">
    <source>
        <dbReference type="SAM" id="MobiDB-lite"/>
    </source>
</evidence>
<sequence>RGPVASLARRQVHLGFGLDRAGDHAWPDPPGCRHPQQGRRQPDRQGADGLPEVRQGERHHPLLRLRAVSAAAGDGRRRPGSHLADAQARDHRHAA</sequence>
<reference evidence="2" key="1">
    <citation type="journal article" date="2019" name="Sci. Rep.">
        <title>Draft genome of Tanacetum cinerariifolium, the natural source of mosquito coil.</title>
        <authorList>
            <person name="Yamashiro T."/>
            <person name="Shiraishi A."/>
            <person name="Satake H."/>
            <person name="Nakayama K."/>
        </authorList>
    </citation>
    <scope>NUCLEOTIDE SEQUENCE</scope>
</reference>
<dbReference type="EMBL" id="BKCJ011814912">
    <property type="protein sequence ID" value="GFD55184.1"/>
    <property type="molecule type" value="Genomic_DNA"/>
</dbReference>
<protein>
    <submittedName>
        <fullName evidence="2">Uncharacterized protein</fullName>
    </submittedName>
</protein>
<comment type="caution">
    <text evidence="2">The sequence shown here is derived from an EMBL/GenBank/DDBJ whole genome shotgun (WGS) entry which is preliminary data.</text>
</comment>
<accession>A0A699XF88</accession>
<dbReference type="AlphaFoldDB" id="A0A699XF88"/>
<evidence type="ECO:0000313" key="2">
    <source>
        <dbReference type="EMBL" id="GFD55184.1"/>
    </source>
</evidence>
<gene>
    <name evidence="2" type="ORF">Tci_927153</name>
</gene>
<proteinExistence type="predicted"/>
<feature type="region of interest" description="Disordered" evidence="1">
    <location>
        <begin position="19"/>
        <end position="95"/>
    </location>
</feature>
<organism evidence="2">
    <name type="scientific">Tanacetum cinerariifolium</name>
    <name type="common">Dalmatian daisy</name>
    <name type="synonym">Chrysanthemum cinerariifolium</name>
    <dbReference type="NCBI Taxonomy" id="118510"/>
    <lineage>
        <taxon>Eukaryota</taxon>
        <taxon>Viridiplantae</taxon>
        <taxon>Streptophyta</taxon>
        <taxon>Embryophyta</taxon>
        <taxon>Tracheophyta</taxon>
        <taxon>Spermatophyta</taxon>
        <taxon>Magnoliopsida</taxon>
        <taxon>eudicotyledons</taxon>
        <taxon>Gunneridae</taxon>
        <taxon>Pentapetalae</taxon>
        <taxon>asterids</taxon>
        <taxon>campanulids</taxon>
        <taxon>Asterales</taxon>
        <taxon>Asteraceae</taxon>
        <taxon>Asteroideae</taxon>
        <taxon>Anthemideae</taxon>
        <taxon>Anthemidinae</taxon>
        <taxon>Tanacetum</taxon>
    </lineage>
</organism>
<feature type="non-terminal residue" evidence="2">
    <location>
        <position position="1"/>
    </location>
</feature>
<feature type="non-terminal residue" evidence="2">
    <location>
        <position position="95"/>
    </location>
</feature>
<name>A0A699XF88_TANCI</name>